<feature type="compositionally biased region" description="Low complexity" evidence="7">
    <location>
        <begin position="160"/>
        <end position="170"/>
    </location>
</feature>
<dbReference type="FunCoup" id="A0A7M7RHU8">
    <property type="interactions" value="135"/>
</dbReference>
<dbReference type="PANTHER" id="PTHR45803:SF5">
    <property type="entry name" value="SOX100B"/>
    <property type="match status" value="1"/>
</dbReference>
<protein>
    <recommendedName>
        <fullName evidence="8">HMG box domain-containing protein</fullName>
    </recommendedName>
</protein>
<keyword evidence="4" id="KW-0804">Transcription</keyword>
<keyword evidence="10" id="KW-1185">Reference proteome</keyword>
<evidence type="ECO:0000256" key="6">
    <source>
        <dbReference type="PROSITE-ProRule" id="PRU00267"/>
    </source>
</evidence>
<organism evidence="9 10">
    <name type="scientific">Strongylocentrotus purpuratus</name>
    <name type="common">Purple sea urchin</name>
    <dbReference type="NCBI Taxonomy" id="7668"/>
    <lineage>
        <taxon>Eukaryota</taxon>
        <taxon>Metazoa</taxon>
        <taxon>Echinodermata</taxon>
        <taxon>Eleutherozoa</taxon>
        <taxon>Echinozoa</taxon>
        <taxon>Echinoidea</taxon>
        <taxon>Euechinoidea</taxon>
        <taxon>Echinacea</taxon>
        <taxon>Camarodonta</taxon>
        <taxon>Echinidea</taxon>
        <taxon>Strongylocentrotidae</taxon>
        <taxon>Strongylocentrotus</taxon>
    </lineage>
</organism>
<dbReference type="SMART" id="SM00398">
    <property type="entry name" value="HMG"/>
    <property type="match status" value="1"/>
</dbReference>
<dbReference type="FunFam" id="1.10.30.10:FF:000008">
    <property type="entry name" value="transcription factor SOX-7"/>
    <property type="match status" value="1"/>
</dbReference>
<dbReference type="InterPro" id="IPR009071">
    <property type="entry name" value="HMG_box_dom"/>
</dbReference>
<feature type="DNA-binding region" description="HMG box" evidence="6">
    <location>
        <begin position="72"/>
        <end position="140"/>
    </location>
</feature>
<sequence length="487" mass="53908">MRTVSELLRNDPKSGYPLATANALQSALLASNGTLIAGTALSGGMGVWSEAVVGQRVLDNGGGLRGRKEARIRRPMNAFMVWAKDERKRLADQNPDLHNADLSKLLGKAWRSLTLMQKQPFVEEAERLRLKHMADHPDYKYRPRRRKGKKRQSRSRDGSSGDASSSSTPSTPSPTTPQTNGLPSSAMPTPEGSPRTSPTPMDNLNGNMPGGLIDNCKYKLPSFQSIYDPLSSNTLTQYNKSDSGHMVGLPTPEMSPIDHSDNVFTFPPSSSSDTLMQPNLSGVQATSNVFAPIHSPGMVIKSEPGVYEFQQQCVVDNAELTNQMNVTATMSASSNLRALVAMSQNPCPQQQNIVATQQQHHQHDQHQHMQQQMQTHIFQQQQQQQQQLQTVELQQQGFNNAQNNAQYQATLQMNTYPSQAMCDVMQPDDLTCMTFDQLCNEDFLDFAREDFDMYLPQETNQPCDSNGSFLAALTDASNMSNAQSCLY</sequence>
<dbReference type="AlphaFoldDB" id="A0A7M7RHU8"/>
<evidence type="ECO:0000256" key="5">
    <source>
        <dbReference type="ARBA" id="ARBA00023242"/>
    </source>
</evidence>
<dbReference type="InterPro" id="IPR036910">
    <property type="entry name" value="HMG_box_dom_sf"/>
</dbReference>
<keyword evidence="5 6" id="KW-0539">Nucleus</keyword>
<evidence type="ECO:0000256" key="1">
    <source>
        <dbReference type="ARBA" id="ARBA00004123"/>
    </source>
</evidence>
<dbReference type="SUPFAM" id="SSF47095">
    <property type="entry name" value="HMG-box"/>
    <property type="match status" value="1"/>
</dbReference>
<evidence type="ECO:0000256" key="2">
    <source>
        <dbReference type="ARBA" id="ARBA00023015"/>
    </source>
</evidence>
<feature type="compositionally biased region" description="Polar residues" evidence="7">
    <location>
        <begin position="194"/>
        <end position="206"/>
    </location>
</feature>
<dbReference type="GeneID" id="587141"/>
<dbReference type="OrthoDB" id="10070820at2759"/>
<dbReference type="Proteomes" id="UP000007110">
    <property type="component" value="Unassembled WGS sequence"/>
</dbReference>
<accession>A0A7M7RHU8</accession>
<dbReference type="CDD" id="cd22032">
    <property type="entry name" value="HMG-box_SoxF"/>
    <property type="match status" value="1"/>
</dbReference>
<reference evidence="9" key="2">
    <citation type="submission" date="2021-01" db="UniProtKB">
        <authorList>
            <consortium name="EnsemblMetazoa"/>
        </authorList>
    </citation>
    <scope>IDENTIFICATION</scope>
</reference>
<keyword evidence="3 6" id="KW-0238">DNA-binding</keyword>
<feature type="region of interest" description="Disordered" evidence="7">
    <location>
        <begin position="133"/>
        <end position="210"/>
    </location>
</feature>
<dbReference type="Pfam" id="PF00505">
    <property type="entry name" value="HMG_box"/>
    <property type="match status" value="1"/>
</dbReference>
<dbReference type="PANTHER" id="PTHR45803">
    <property type="entry name" value="SOX100B"/>
    <property type="match status" value="1"/>
</dbReference>
<dbReference type="InParanoid" id="A0A7M7RHU8"/>
<name>A0A7M7RHU8_STRPU</name>
<evidence type="ECO:0000256" key="4">
    <source>
        <dbReference type="ARBA" id="ARBA00023163"/>
    </source>
</evidence>
<proteinExistence type="predicted"/>
<evidence type="ECO:0000259" key="8">
    <source>
        <dbReference type="PROSITE" id="PS50118"/>
    </source>
</evidence>
<evidence type="ECO:0000256" key="3">
    <source>
        <dbReference type="ARBA" id="ARBA00023125"/>
    </source>
</evidence>
<feature type="domain" description="HMG box" evidence="8">
    <location>
        <begin position="72"/>
        <end position="140"/>
    </location>
</feature>
<evidence type="ECO:0000313" key="10">
    <source>
        <dbReference type="Proteomes" id="UP000007110"/>
    </source>
</evidence>
<dbReference type="PROSITE" id="PS50118">
    <property type="entry name" value="HMG_BOX_2"/>
    <property type="match status" value="1"/>
</dbReference>
<dbReference type="EnsemblMetazoa" id="XM_786890">
    <property type="protein sequence ID" value="XP_791983"/>
    <property type="gene ID" value="LOC587141"/>
</dbReference>
<dbReference type="InterPro" id="IPR050917">
    <property type="entry name" value="SOX_TF"/>
</dbReference>
<dbReference type="GO" id="GO:0000981">
    <property type="term" value="F:DNA-binding transcription factor activity, RNA polymerase II-specific"/>
    <property type="evidence" value="ECO:0000318"/>
    <property type="project" value="GO_Central"/>
</dbReference>
<dbReference type="Gene3D" id="1.10.30.10">
    <property type="entry name" value="High mobility group box domain"/>
    <property type="match status" value="1"/>
</dbReference>
<evidence type="ECO:0000256" key="7">
    <source>
        <dbReference type="SAM" id="MobiDB-lite"/>
    </source>
</evidence>
<dbReference type="GO" id="GO:0006357">
    <property type="term" value="P:regulation of transcription by RNA polymerase II"/>
    <property type="evidence" value="ECO:0000318"/>
    <property type="project" value="GO_Central"/>
</dbReference>
<dbReference type="GO" id="GO:0005634">
    <property type="term" value="C:nucleus"/>
    <property type="evidence" value="ECO:0000318"/>
    <property type="project" value="GO_Central"/>
</dbReference>
<evidence type="ECO:0000313" key="9">
    <source>
        <dbReference type="EnsemblMetazoa" id="XP_791983"/>
    </source>
</evidence>
<dbReference type="RefSeq" id="XP_791983.2">
    <property type="nucleotide sequence ID" value="XM_786890.5"/>
</dbReference>
<dbReference type="GO" id="GO:0000978">
    <property type="term" value="F:RNA polymerase II cis-regulatory region sequence-specific DNA binding"/>
    <property type="evidence" value="ECO:0000318"/>
    <property type="project" value="GO_Central"/>
</dbReference>
<keyword evidence="2" id="KW-0805">Transcription regulation</keyword>
<dbReference type="KEGG" id="spu:587141"/>
<reference evidence="10" key="1">
    <citation type="submission" date="2015-02" db="EMBL/GenBank/DDBJ databases">
        <title>Genome sequencing for Strongylocentrotus purpuratus.</title>
        <authorList>
            <person name="Murali S."/>
            <person name="Liu Y."/>
            <person name="Vee V."/>
            <person name="English A."/>
            <person name="Wang M."/>
            <person name="Skinner E."/>
            <person name="Han Y."/>
            <person name="Muzny D.M."/>
            <person name="Worley K.C."/>
            <person name="Gibbs R.A."/>
        </authorList>
    </citation>
    <scope>NUCLEOTIDE SEQUENCE</scope>
</reference>
<dbReference type="OMA" id="DIPHNCE"/>
<feature type="compositionally biased region" description="Basic residues" evidence="7">
    <location>
        <begin position="142"/>
        <end position="153"/>
    </location>
</feature>
<comment type="subcellular location">
    <subcellularLocation>
        <location evidence="1">Nucleus</location>
    </subcellularLocation>
</comment>